<comment type="subcellular location">
    <subcellularLocation>
        <location evidence="1">Membrane</location>
        <topology evidence="1">Multi-pass membrane protein</topology>
    </subcellularLocation>
</comment>
<gene>
    <name evidence="5" type="ORF">CTOB1V02_LOCUS13724</name>
</gene>
<accession>A0A7R8WSB6</accession>
<dbReference type="SUPFAM" id="SSF103473">
    <property type="entry name" value="MFS general substrate transporter"/>
    <property type="match status" value="1"/>
</dbReference>
<evidence type="ECO:0000256" key="1">
    <source>
        <dbReference type="ARBA" id="ARBA00004141"/>
    </source>
</evidence>
<sequence length="145" mass="16395">VILWIICFAESNSLGTAEDQLPIITPKVTKLDVPWIEFISHWPLWAIYIAHFSMNWSNYIIMQWLPTYLSRTLGADMKSMSFTAFPYIANSIFAIGAGHLADWLATERRWSLLAVRRLMTLLGLMGPGIFLLAFSQVSSLALAVM</sequence>
<dbReference type="GO" id="GO:0016020">
    <property type="term" value="C:membrane"/>
    <property type="evidence" value="ECO:0007669"/>
    <property type="project" value="UniProtKB-SubCell"/>
</dbReference>
<dbReference type="OrthoDB" id="2250022at2759"/>
<dbReference type="GO" id="GO:0006820">
    <property type="term" value="P:monoatomic anion transport"/>
    <property type="evidence" value="ECO:0007669"/>
    <property type="project" value="TreeGrafter"/>
</dbReference>
<keyword evidence="3" id="KW-1133">Transmembrane helix</keyword>
<protein>
    <submittedName>
        <fullName evidence="5">Uncharacterized protein</fullName>
    </submittedName>
</protein>
<proteinExistence type="predicted"/>
<keyword evidence="4" id="KW-0472">Membrane</keyword>
<dbReference type="InterPro" id="IPR050382">
    <property type="entry name" value="MFS_Na/Anion_cotransporter"/>
</dbReference>
<dbReference type="PANTHER" id="PTHR11662">
    <property type="entry name" value="SOLUTE CARRIER FAMILY 17"/>
    <property type="match status" value="1"/>
</dbReference>
<organism evidence="5">
    <name type="scientific">Cyprideis torosa</name>
    <dbReference type="NCBI Taxonomy" id="163714"/>
    <lineage>
        <taxon>Eukaryota</taxon>
        <taxon>Metazoa</taxon>
        <taxon>Ecdysozoa</taxon>
        <taxon>Arthropoda</taxon>
        <taxon>Crustacea</taxon>
        <taxon>Oligostraca</taxon>
        <taxon>Ostracoda</taxon>
        <taxon>Podocopa</taxon>
        <taxon>Podocopida</taxon>
        <taxon>Cytherocopina</taxon>
        <taxon>Cytheroidea</taxon>
        <taxon>Cytherideidae</taxon>
        <taxon>Cyprideis</taxon>
    </lineage>
</organism>
<reference evidence="5" key="1">
    <citation type="submission" date="2020-11" db="EMBL/GenBank/DDBJ databases">
        <authorList>
            <person name="Tran Van P."/>
        </authorList>
    </citation>
    <scope>NUCLEOTIDE SEQUENCE</scope>
</reference>
<dbReference type="EMBL" id="OB675403">
    <property type="protein sequence ID" value="CAD7235909.1"/>
    <property type="molecule type" value="Genomic_DNA"/>
</dbReference>
<keyword evidence="2" id="KW-0812">Transmembrane</keyword>
<dbReference type="AlphaFoldDB" id="A0A7R8WSB6"/>
<dbReference type="PANTHER" id="PTHR11662:SF40">
    <property type="entry name" value="MAJOR FACILITATOR SUPERFAMILY (MFS) PROFILE DOMAIN-CONTAINING PROTEIN"/>
    <property type="match status" value="1"/>
</dbReference>
<dbReference type="GO" id="GO:0022857">
    <property type="term" value="F:transmembrane transporter activity"/>
    <property type="evidence" value="ECO:0007669"/>
    <property type="project" value="TreeGrafter"/>
</dbReference>
<dbReference type="Gene3D" id="1.20.1250.20">
    <property type="entry name" value="MFS general substrate transporter like domains"/>
    <property type="match status" value="1"/>
</dbReference>
<feature type="non-terminal residue" evidence="5">
    <location>
        <position position="1"/>
    </location>
</feature>
<name>A0A7R8WSB6_9CRUS</name>
<evidence type="ECO:0000256" key="3">
    <source>
        <dbReference type="ARBA" id="ARBA00022989"/>
    </source>
</evidence>
<evidence type="ECO:0000313" key="5">
    <source>
        <dbReference type="EMBL" id="CAD7235909.1"/>
    </source>
</evidence>
<dbReference type="InterPro" id="IPR036259">
    <property type="entry name" value="MFS_trans_sf"/>
</dbReference>
<evidence type="ECO:0000256" key="4">
    <source>
        <dbReference type="ARBA" id="ARBA00023136"/>
    </source>
</evidence>
<evidence type="ECO:0000256" key="2">
    <source>
        <dbReference type="ARBA" id="ARBA00022692"/>
    </source>
</evidence>